<gene>
    <name evidence="9" type="primary">nep1</name>
    <name evidence="10" type="ORF">PABY_22460</name>
</gene>
<keyword evidence="7 9" id="KW-0699">rRNA-binding</keyword>
<keyword evidence="6 9" id="KW-0949">S-adenosyl-L-methionine</keyword>
<keyword evidence="4 9" id="KW-0489">Methyltransferase</keyword>
<comment type="caution">
    <text evidence="9">Lacks conserved residue(s) required for the propagation of feature annotation.</text>
</comment>
<dbReference type="PANTHER" id="PTHR12636">
    <property type="entry name" value="NEP1/MRA1"/>
    <property type="match status" value="1"/>
</dbReference>
<feature type="binding site" evidence="9">
    <location>
        <position position="181"/>
    </location>
    <ligand>
        <name>S-adenosyl-L-methionine</name>
        <dbReference type="ChEBI" id="CHEBI:59789"/>
    </ligand>
</feature>
<comment type="subunit">
    <text evidence="9">Homodimer.</text>
</comment>
<dbReference type="InterPro" id="IPR005304">
    <property type="entry name" value="Rbsml_bgen_MeTrfase_EMG1/NEP1"/>
</dbReference>
<evidence type="ECO:0000256" key="1">
    <source>
        <dbReference type="ARBA" id="ARBA00008115"/>
    </source>
</evidence>
<dbReference type="SUPFAM" id="SSF75217">
    <property type="entry name" value="alpha/beta knot"/>
    <property type="match status" value="1"/>
</dbReference>
<dbReference type="InterPro" id="IPR023503">
    <property type="entry name" value="Ribosome_NEP1_arc"/>
</dbReference>
<proteinExistence type="inferred from homology"/>
<evidence type="ECO:0000313" key="10">
    <source>
        <dbReference type="EMBL" id="BES82679.1"/>
    </source>
</evidence>
<dbReference type="GeneID" id="89290250"/>
<evidence type="ECO:0000256" key="7">
    <source>
        <dbReference type="ARBA" id="ARBA00022730"/>
    </source>
</evidence>
<feature type="site" description="Interaction with substrate rRNA" evidence="9">
    <location>
        <position position="105"/>
    </location>
</feature>
<dbReference type="GO" id="GO:0032259">
    <property type="term" value="P:methylation"/>
    <property type="evidence" value="ECO:0007669"/>
    <property type="project" value="UniProtKB-KW"/>
</dbReference>
<evidence type="ECO:0000256" key="3">
    <source>
        <dbReference type="ARBA" id="ARBA00022552"/>
    </source>
</evidence>
<evidence type="ECO:0000256" key="9">
    <source>
        <dbReference type="HAMAP-Rule" id="MF_00554"/>
    </source>
</evidence>
<organism evidence="10 11">
    <name type="scientific">Pyrodictium abyssi</name>
    <dbReference type="NCBI Taxonomy" id="54256"/>
    <lineage>
        <taxon>Archaea</taxon>
        <taxon>Thermoproteota</taxon>
        <taxon>Thermoprotei</taxon>
        <taxon>Desulfurococcales</taxon>
        <taxon>Pyrodictiaceae</taxon>
        <taxon>Pyrodictium</taxon>
    </lineage>
</organism>
<comment type="function">
    <text evidence="9">Methyltransferase involved in ribosomal biogenesis. Specifically catalyzes the N1-methylation of the pseudouridine corresponding to position 914 in M.jannaschii 16S rRNA.</text>
</comment>
<accession>A0ABN6ZSZ8</accession>
<keyword evidence="11" id="KW-1185">Reference proteome</keyword>
<evidence type="ECO:0000256" key="4">
    <source>
        <dbReference type="ARBA" id="ARBA00022603"/>
    </source>
</evidence>
<feature type="site" description="Interaction with substrate rRNA" evidence="9">
    <location>
        <position position="108"/>
    </location>
</feature>
<sequence length="228" mass="26001">MTQQRLKLVLLESPLELVPRELWSHPQVASTARKYGAKPGEMLLDKRLHYHAMASLPQKWKRGRPDIVYITLMLLIDSLLNLKGHLELYIHVYDGRVFAVHPELRPPRHYEGFKRIMSQLLAYNKVPPGADKPLLWLEANSLKEFVDRHGRIILLWEHGKPATPDTVVADALESGLPLGIGMFPRGDFRKTTLRKTARAYSLAQGSPLKSWTVAHLLLCAAEKRLQLL</sequence>
<evidence type="ECO:0000256" key="5">
    <source>
        <dbReference type="ARBA" id="ARBA00022679"/>
    </source>
</evidence>
<dbReference type="GO" id="GO:0008168">
    <property type="term" value="F:methyltransferase activity"/>
    <property type="evidence" value="ECO:0007669"/>
    <property type="project" value="UniProtKB-KW"/>
</dbReference>
<name>A0ABN6ZSZ8_9CREN</name>
<dbReference type="EC" id="2.1.1.-" evidence="9"/>
<evidence type="ECO:0000313" key="11">
    <source>
        <dbReference type="Proteomes" id="UP001341135"/>
    </source>
</evidence>
<dbReference type="EMBL" id="AP028907">
    <property type="protein sequence ID" value="BES82679.1"/>
    <property type="molecule type" value="Genomic_DNA"/>
</dbReference>
<comment type="similarity">
    <text evidence="1 9">Belongs to the class IV-like SAM-binding methyltransferase superfamily. RNA methyltransferase NEP1 family.</text>
</comment>
<dbReference type="InterPro" id="IPR029026">
    <property type="entry name" value="tRNA_m1G_MTases_N"/>
</dbReference>
<evidence type="ECO:0000256" key="6">
    <source>
        <dbReference type="ARBA" id="ARBA00022691"/>
    </source>
</evidence>
<dbReference type="Pfam" id="PF03587">
    <property type="entry name" value="EMG1"/>
    <property type="match status" value="1"/>
</dbReference>
<dbReference type="HAMAP" id="MF_00554">
    <property type="entry name" value="NEP1"/>
    <property type="match status" value="1"/>
</dbReference>
<keyword evidence="8 9" id="KW-0694">RNA-binding</keyword>
<keyword evidence="2 9" id="KW-0690">Ribosome biogenesis</keyword>
<feature type="site" description="Stabilizes Arg-xx" evidence="9">
    <location>
        <position position="66"/>
    </location>
</feature>
<dbReference type="CDD" id="cd18088">
    <property type="entry name" value="Nep1-like"/>
    <property type="match status" value="1"/>
</dbReference>
<dbReference type="NCBIfam" id="NF003208">
    <property type="entry name" value="PRK04171.2-3"/>
    <property type="match status" value="1"/>
</dbReference>
<dbReference type="Gene3D" id="3.40.1280.10">
    <property type="match status" value="1"/>
</dbReference>
<dbReference type="InterPro" id="IPR029028">
    <property type="entry name" value="Alpha/beta_knot_MTases"/>
</dbReference>
<feature type="site" description="Interaction with substrate rRNA" evidence="9">
    <location>
        <position position="64"/>
    </location>
</feature>
<protein>
    <recommendedName>
        <fullName evidence="9">Ribosomal RNA small subunit methyltransferase Nep1</fullName>
        <ecNumber evidence="9">2.1.1.-</ecNumber>
    </recommendedName>
    <alternativeName>
        <fullName evidence="9">16S rRNA (pseudouridine-N1-)-methyltransferase Nep1</fullName>
    </alternativeName>
</protein>
<comment type="catalytic activity">
    <reaction evidence="9">
        <text>a pseudouridine in rRNA + S-adenosyl-L-methionine = an N(1)-methylpseudouridine in rRNA + S-adenosyl-L-homocysteine + H(+)</text>
        <dbReference type="Rhea" id="RHEA:46696"/>
        <dbReference type="Rhea" id="RHEA-COMP:11634"/>
        <dbReference type="Rhea" id="RHEA-COMP:13933"/>
        <dbReference type="ChEBI" id="CHEBI:15378"/>
        <dbReference type="ChEBI" id="CHEBI:57856"/>
        <dbReference type="ChEBI" id="CHEBI:59789"/>
        <dbReference type="ChEBI" id="CHEBI:65314"/>
        <dbReference type="ChEBI" id="CHEBI:74890"/>
    </reaction>
</comment>
<dbReference type="Proteomes" id="UP001341135">
    <property type="component" value="Chromosome"/>
</dbReference>
<keyword evidence="5 9" id="KW-0808">Transferase</keyword>
<dbReference type="PANTHER" id="PTHR12636:SF5">
    <property type="entry name" value="RIBOSOMAL RNA SMALL SUBUNIT METHYLTRANSFERASE NEP1"/>
    <property type="match status" value="1"/>
</dbReference>
<keyword evidence="3 9" id="KW-0698">rRNA processing</keyword>
<dbReference type="RefSeq" id="WP_338250222.1">
    <property type="nucleotide sequence ID" value="NZ_AP028907.1"/>
</dbReference>
<evidence type="ECO:0000256" key="2">
    <source>
        <dbReference type="ARBA" id="ARBA00022517"/>
    </source>
</evidence>
<evidence type="ECO:0000256" key="8">
    <source>
        <dbReference type="ARBA" id="ARBA00022884"/>
    </source>
</evidence>
<reference evidence="10 11" key="1">
    <citation type="submission" date="2023-09" db="EMBL/GenBank/DDBJ databases">
        <title>Pyrofollis japonicus gen. nov. sp. nov., a novel member of the family Pyrodictiaceae isolated from the Iheya North hydrothermal field.</title>
        <authorList>
            <person name="Miyazaki U."/>
            <person name="Sanari M."/>
            <person name="Tame A."/>
            <person name="Kitajima M."/>
            <person name="Okamoto A."/>
            <person name="Sawayama S."/>
            <person name="Miyazaki J."/>
            <person name="Takai K."/>
            <person name="Nakagawa S."/>
        </authorList>
    </citation>
    <scope>NUCLEOTIDE SEQUENCE [LARGE SCALE GENOMIC DNA]</scope>
    <source>
        <strain evidence="10 11">AV2</strain>
    </source>
</reference>
<feature type="binding site" evidence="9">
    <location>
        <position position="186"/>
    </location>
    <ligand>
        <name>S-adenosyl-L-methionine</name>
        <dbReference type="ChEBI" id="CHEBI:59789"/>
    </ligand>
</feature>
<feature type="binding site" evidence="9">
    <location>
        <begin position="203"/>
        <end position="208"/>
    </location>
    <ligand>
        <name>S-adenosyl-L-methionine</name>
        <dbReference type="ChEBI" id="CHEBI:59789"/>
    </ligand>
</feature>